<accession>A0A559MJM1</accession>
<dbReference type="Proteomes" id="UP000315522">
    <property type="component" value="Unassembled WGS sequence"/>
</dbReference>
<dbReference type="AlphaFoldDB" id="A0A559MJM1"/>
<dbReference type="EMBL" id="QGML01000177">
    <property type="protein sequence ID" value="TVY93157.1"/>
    <property type="molecule type" value="Genomic_DNA"/>
</dbReference>
<evidence type="ECO:0000256" key="1">
    <source>
        <dbReference type="SAM" id="MobiDB-lite"/>
    </source>
</evidence>
<gene>
    <name evidence="2" type="ORF">LAWI1_G000749</name>
</gene>
<comment type="caution">
    <text evidence="2">The sequence shown here is derived from an EMBL/GenBank/DDBJ whole genome shotgun (WGS) entry which is preliminary data.</text>
</comment>
<keyword evidence="3" id="KW-1185">Reference proteome</keyword>
<protein>
    <submittedName>
        <fullName evidence="2">Uncharacterized protein</fullName>
    </submittedName>
</protein>
<reference evidence="2 3" key="1">
    <citation type="submission" date="2018-05" db="EMBL/GenBank/DDBJ databases">
        <title>Genome sequencing and assembly of the regulated plant pathogen Lachnellula willkommii and related sister species for the development of diagnostic species identification markers.</title>
        <authorList>
            <person name="Giroux E."/>
            <person name="Bilodeau G."/>
        </authorList>
    </citation>
    <scope>NUCLEOTIDE SEQUENCE [LARGE SCALE GENOMIC DNA]</scope>
    <source>
        <strain evidence="2 3">CBS 172.35</strain>
    </source>
</reference>
<feature type="region of interest" description="Disordered" evidence="1">
    <location>
        <begin position="22"/>
        <end position="42"/>
    </location>
</feature>
<proteinExistence type="predicted"/>
<sequence length="144" mass="15558">MSREDRRASSVLAAILSKLPPPNVPATPVTTPNLSSDRSVAGDSTNGMTNASLWAYFSLTLLLSNLIPRPYAYSRSLGPVPDWNTTGFGAPGQDPNMNSYAPLDFNLADPLNTIFTGSDDIDWELIDQCLLGQNAMDVPMANHF</sequence>
<evidence type="ECO:0000313" key="3">
    <source>
        <dbReference type="Proteomes" id="UP000315522"/>
    </source>
</evidence>
<evidence type="ECO:0000313" key="2">
    <source>
        <dbReference type="EMBL" id="TVY93157.1"/>
    </source>
</evidence>
<name>A0A559MJM1_9HELO</name>
<organism evidence="2 3">
    <name type="scientific">Lachnellula willkommii</name>
    <dbReference type="NCBI Taxonomy" id="215461"/>
    <lineage>
        <taxon>Eukaryota</taxon>
        <taxon>Fungi</taxon>
        <taxon>Dikarya</taxon>
        <taxon>Ascomycota</taxon>
        <taxon>Pezizomycotina</taxon>
        <taxon>Leotiomycetes</taxon>
        <taxon>Helotiales</taxon>
        <taxon>Lachnaceae</taxon>
        <taxon>Lachnellula</taxon>
    </lineage>
</organism>